<dbReference type="AlphaFoldDB" id="A0A521CF43"/>
<accession>A0A521CF43</accession>
<dbReference type="RefSeq" id="WP_246065813.1">
    <property type="nucleotide sequence ID" value="NZ_FXTJ01000002.1"/>
</dbReference>
<dbReference type="NCBIfam" id="NF008453">
    <property type="entry name" value="PRK11308.1"/>
    <property type="match status" value="1"/>
</dbReference>
<dbReference type="InterPro" id="IPR050319">
    <property type="entry name" value="ABC_transp_ATP-bind"/>
</dbReference>
<dbReference type="SUPFAM" id="SSF52540">
    <property type="entry name" value="P-loop containing nucleoside triphosphate hydrolases"/>
    <property type="match status" value="1"/>
</dbReference>
<evidence type="ECO:0000256" key="2">
    <source>
        <dbReference type="ARBA" id="ARBA00022448"/>
    </source>
</evidence>
<dbReference type="Proteomes" id="UP000317484">
    <property type="component" value="Unassembled WGS sequence"/>
</dbReference>
<dbReference type="NCBIfam" id="TIGR01727">
    <property type="entry name" value="oligo_HPY"/>
    <property type="match status" value="1"/>
</dbReference>
<dbReference type="PROSITE" id="PS50893">
    <property type="entry name" value="ABC_TRANSPORTER_2"/>
    <property type="match status" value="1"/>
</dbReference>
<proteinExistence type="inferred from homology"/>
<dbReference type="GO" id="GO:0016887">
    <property type="term" value="F:ATP hydrolysis activity"/>
    <property type="evidence" value="ECO:0007669"/>
    <property type="project" value="InterPro"/>
</dbReference>
<keyword evidence="2" id="KW-0813">Transport</keyword>
<dbReference type="GO" id="GO:0005524">
    <property type="term" value="F:ATP binding"/>
    <property type="evidence" value="ECO:0007669"/>
    <property type="project" value="UniProtKB-KW"/>
</dbReference>
<dbReference type="EMBL" id="FXTJ01000002">
    <property type="protein sequence ID" value="SMO57391.1"/>
    <property type="molecule type" value="Genomic_DNA"/>
</dbReference>
<dbReference type="InterPro" id="IPR003593">
    <property type="entry name" value="AAA+_ATPase"/>
</dbReference>
<evidence type="ECO:0000256" key="1">
    <source>
        <dbReference type="ARBA" id="ARBA00005417"/>
    </source>
</evidence>
<organism evidence="7 8">
    <name type="scientific">Geodermatophilus aquaeductus</name>
    <dbReference type="NCBI Taxonomy" id="1564161"/>
    <lineage>
        <taxon>Bacteria</taxon>
        <taxon>Bacillati</taxon>
        <taxon>Actinomycetota</taxon>
        <taxon>Actinomycetes</taxon>
        <taxon>Geodermatophilales</taxon>
        <taxon>Geodermatophilaceae</taxon>
        <taxon>Geodermatophilus</taxon>
    </lineage>
</organism>
<dbReference type="InterPro" id="IPR027417">
    <property type="entry name" value="P-loop_NTPase"/>
</dbReference>
<dbReference type="PANTHER" id="PTHR43776">
    <property type="entry name" value="TRANSPORT ATP-BINDING PROTEIN"/>
    <property type="match status" value="1"/>
</dbReference>
<dbReference type="FunFam" id="3.40.50.300:FF:000016">
    <property type="entry name" value="Oligopeptide ABC transporter ATP-binding component"/>
    <property type="match status" value="1"/>
</dbReference>
<dbReference type="InterPro" id="IPR013563">
    <property type="entry name" value="Oligopep_ABC_C"/>
</dbReference>
<name>A0A521CF43_9ACTN</name>
<keyword evidence="8" id="KW-1185">Reference proteome</keyword>
<evidence type="ECO:0000313" key="8">
    <source>
        <dbReference type="Proteomes" id="UP000317484"/>
    </source>
</evidence>
<dbReference type="GO" id="GO:0015833">
    <property type="term" value="P:peptide transport"/>
    <property type="evidence" value="ECO:0007669"/>
    <property type="project" value="InterPro"/>
</dbReference>
<evidence type="ECO:0000313" key="7">
    <source>
        <dbReference type="EMBL" id="SMO57391.1"/>
    </source>
</evidence>
<comment type="similarity">
    <text evidence="1">Belongs to the ABC transporter superfamily.</text>
</comment>
<evidence type="ECO:0000256" key="3">
    <source>
        <dbReference type="ARBA" id="ARBA00022741"/>
    </source>
</evidence>
<feature type="domain" description="ABC transporter" evidence="6">
    <location>
        <begin position="60"/>
        <end position="301"/>
    </location>
</feature>
<protein>
    <submittedName>
        <fullName evidence="7">Oligopeptide transport system ATP-binding protein</fullName>
    </submittedName>
</protein>
<evidence type="ECO:0000259" key="6">
    <source>
        <dbReference type="PROSITE" id="PS50893"/>
    </source>
</evidence>
<reference evidence="7 8" key="1">
    <citation type="submission" date="2017-05" db="EMBL/GenBank/DDBJ databases">
        <authorList>
            <person name="Varghese N."/>
            <person name="Submissions S."/>
        </authorList>
    </citation>
    <scope>NUCLEOTIDE SEQUENCE [LARGE SCALE GENOMIC DNA]</scope>
    <source>
        <strain evidence="7 8">DSM 46834</strain>
    </source>
</reference>
<dbReference type="PANTHER" id="PTHR43776:SF7">
    <property type="entry name" value="D,D-DIPEPTIDE TRANSPORT ATP-BINDING PROTEIN DDPF-RELATED"/>
    <property type="match status" value="1"/>
</dbReference>
<sequence length="379" mass="40889">MSEPSEHGATAASSLPAAVPGDHVHSSLTKLTSGGAATGSRGEMGEALLEVRGLQKHFPLTQGIVFKRTVGHVRAVDGVDLTLRRGETVGLVGESGCGKSTVSKLIVALERPTAGSIFFKGKDVARMGGRALKEYRREVQIIFQDPYASLNPRMTVGDIVAEGWSVHSDVAPKKGRLKRTQELLDRVGLNPDYVNRYPHQFSGGQRQRIGIARALALQPEVIVCDEPVSALDVSVQAQVVNLLEDLQDELGLSYLFIAHDLSVVRHISDRVAVMYLGSIVEEGTAEEVYSAPSHPYTQALLSSVPLHEPHLRGQKDRILLQGDVPSPADPPSGCRFRTRCWKAQDVCATDPPALVDRGQGHPSACHFAEARTVVPVDAE</sequence>
<feature type="region of interest" description="Disordered" evidence="5">
    <location>
        <begin position="1"/>
        <end position="40"/>
    </location>
</feature>
<dbReference type="Pfam" id="PF00005">
    <property type="entry name" value="ABC_tran"/>
    <property type="match status" value="1"/>
</dbReference>
<keyword evidence="4 7" id="KW-0067">ATP-binding</keyword>
<dbReference type="InterPro" id="IPR017871">
    <property type="entry name" value="ABC_transporter-like_CS"/>
</dbReference>
<dbReference type="SMART" id="SM00382">
    <property type="entry name" value="AAA"/>
    <property type="match status" value="1"/>
</dbReference>
<dbReference type="Gene3D" id="3.40.50.300">
    <property type="entry name" value="P-loop containing nucleotide triphosphate hydrolases"/>
    <property type="match status" value="1"/>
</dbReference>
<dbReference type="Pfam" id="PF08352">
    <property type="entry name" value="oligo_HPY"/>
    <property type="match status" value="1"/>
</dbReference>
<gene>
    <name evidence="7" type="ORF">SAMN06273567_102307</name>
</gene>
<dbReference type="CDD" id="cd03257">
    <property type="entry name" value="ABC_NikE_OppD_transporters"/>
    <property type="match status" value="1"/>
</dbReference>
<dbReference type="InterPro" id="IPR003439">
    <property type="entry name" value="ABC_transporter-like_ATP-bd"/>
</dbReference>
<keyword evidence="3" id="KW-0547">Nucleotide-binding</keyword>
<evidence type="ECO:0000256" key="4">
    <source>
        <dbReference type="ARBA" id="ARBA00022840"/>
    </source>
</evidence>
<dbReference type="GO" id="GO:0055085">
    <property type="term" value="P:transmembrane transport"/>
    <property type="evidence" value="ECO:0007669"/>
    <property type="project" value="UniProtKB-ARBA"/>
</dbReference>
<evidence type="ECO:0000256" key="5">
    <source>
        <dbReference type="SAM" id="MobiDB-lite"/>
    </source>
</evidence>
<dbReference type="PROSITE" id="PS00211">
    <property type="entry name" value="ABC_TRANSPORTER_1"/>
    <property type="match status" value="1"/>
</dbReference>